<dbReference type="EMBL" id="FOIN01000005">
    <property type="protein sequence ID" value="SET27204.1"/>
    <property type="molecule type" value="Genomic_DNA"/>
</dbReference>
<dbReference type="OrthoDB" id="9808443at2"/>
<evidence type="ECO:0008006" key="3">
    <source>
        <dbReference type="Google" id="ProtNLM"/>
    </source>
</evidence>
<dbReference type="Pfam" id="PF18143">
    <property type="entry name" value="HAD_SAK_2"/>
    <property type="match status" value="1"/>
</dbReference>
<evidence type="ECO:0000313" key="2">
    <source>
        <dbReference type="Proteomes" id="UP000198558"/>
    </source>
</evidence>
<evidence type="ECO:0000313" key="1">
    <source>
        <dbReference type="EMBL" id="SET27204.1"/>
    </source>
</evidence>
<sequence>MNDETVYIFLDVDGVLNNDIARKKYRGTDMRMLNDNNLAELANLVNKINKHYLIVLISTWRYYIDNINILKKSLNKYGLSLSDCLDIDYTKSRGELIIEYCQKRNILFNNILILDDTYIGELSTRLVKCNFKFGLTKQETENALKLLR</sequence>
<accession>A0A1I0D4N2</accession>
<protein>
    <recommendedName>
        <fullName evidence="3">FCP1 homology domain-containing protein</fullName>
    </recommendedName>
</protein>
<dbReference type="RefSeq" id="WP_092352560.1">
    <property type="nucleotide sequence ID" value="NZ_FOIN01000005.1"/>
</dbReference>
<gene>
    <name evidence="1" type="ORF">SAMN04489758_10513</name>
</gene>
<dbReference type="AlphaFoldDB" id="A0A1I0D4N2"/>
<dbReference type="GeneID" id="78287742"/>
<dbReference type="Proteomes" id="UP000198558">
    <property type="component" value="Unassembled WGS sequence"/>
</dbReference>
<name>A0A1I0D4N2_9FIRM</name>
<organism evidence="1 2">
    <name type="scientific">Thomasclavelia cocleata</name>
    <dbReference type="NCBI Taxonomy" id="69824"/>
    <lineage>
        <taxon>Bacteria</taxon>
        <taxon>Bacillati</taxon>
        <taxon>Bacillota</taxon>
        <taxon>Erysipelotrichia</taxon>
        <taxon>Erysipelotrichales</taxon>
        <taxon>Coprobacillaceae</taxon>
        <taxon>Thomasclavelia</taxon>
    </lineage>
</organism>
<proteinExistence type="predicted"/>
<keyword evidence="2" id="KW-1185">Reference proteome</keyword>
<reference evidence="2" key="1">
    <citation type="submission" date="2016-10" db="EMBL/GenBank/DDBJ databases">
        <authorList>
            <person name="Varghese N."/>
            <person name="Submissions S."/>
        </authorList>
    </citation>
    <scope>NUCLEOTIDE SEQUENCE [LARGE SCALE GENOMIC DNA]</scope>
    <source>
        <strain evidence="2">DSM 1551</strain>
    </source>
</reference>